<dbReference type="OrthoDB" id="3364132at2759"/>
<feature type="domain" description="DUF7918" evidence="2">
    <location>
        <begin position="7"/>
        <end position="215"/>
    </location>
</feature>
<feature type="compositionally biased region" description="Low complexity" evidence="1">
    <location>
        <begin position="302"/>
        <end position="316"/>
    </location>
</feature>
<sequence length="334" mass="37100">MAINRKISVVVVVNHQAAREYWCPLNDPNASAHPHLSTVYIEGKPGAEFHFTIKLEKKFKWNAADVVVVDAYIDGKGAGGVLLHEKRSTAGWHLDRRPRRSVQGEARSGETAASIADEYGEVGVLQLNVCRGRLGQQIPASRLKTQRPTVSGLIPEEVLRDGHRDLTTGYKVVPTTAAAAPAVRQVTRFDKPMVSQFKFMYKTRRGLKNAGIIEDSPDPIPLADRDPDTLGREELLQLYKKSLAEKQAQEPPKVIKRELDAADDVHDTQRPRKAIKRELDATDSLRHTQGPRKAVKRELDTSGNDQSAQDDSGSDGFEIIAPPSPKRRKIFVID</sequence>
<evidence type="ECO:0000256" key="1">
    <source>
        <dbReference type="SAM" id="MobiDB-lite"/>
    </source>
</evidence>
<comment type="caution">
    <text evidence="3">The sequence shown here is derived from an EMBL/GenBank/DDBJ whole genome shotgun (WGS) entry which is preliminary data.</text>
</comment>
<dbReference type="Proteomes" id="UP000038010">
    <property type="component" value="Unassembled WGS sequence"/>
</dbReference>
<dbReference type="AlphaFoldDB" id="A0A0N1HEI8"/>
<reference evidence="3 4" key="1">
    <citation type="submission" date="2015-06" db="EMBL/GenBank/DDBJ databases">
        <title>Draft genome of the ant-associated black yeast Phialophora attae CBS 131958.</title>
        <authorList>
            <person name="Moreno L.F."/>
            <person name="Stielow B.J."/>
            <person name="de Hoog S."/>
            <person name="Vicente V.A."/>
            <person name="Weiss V.A."/>
            <person name="de Vries M."/>
            <person name="Cruz L.M."/>
            <person name="Souza E.M."/>
        </authorList>
    </citation>
    <scope>NUCLEOTIDE SEQUENCE [LARGE SCALE GENOMIC DNA]</scope>
    <source>
        <strain evidence="3 4">CBS 131958</strain>
    </source>
</reference>
<dbReference type="GeneID" id="28738794"/>
<dbReference type="VEuPathDB" id="FungiDB:AB675_6610"/>
<organism evidence="3 4">
    <name type="scientific">Cyphellophora attinorum</name>
    <dbReference type="NCBI Taxonomy" id="1664694"/>
    <lineage>
        <taxon>Eukaryota</taxon>
        <taxon>Fungi</taxon>
        <taxon>Dikarya</taxon>
        <taxon>Ascomycota</taxon>
        <taxon>Pezizomycotina</taxon>
        <taxon>Eurotiomycetes</taxon>
        <taxon>Chaetothyriomycetidae</taxon>
        <taxon>Chaetothyriales</taxon>
        <taxon>Cyphellophoraceae</taxon>
        <taxon>Cyphellophora</taxon>
    </lineage>
</organism>
<accession>A0A0N1HEI8</accession>
<feature type="region of interest" description="Disordered" evidence="1">
    <location>
        <begin position="246"/>
        <end position="334"/>
    </location>
</feature>
<feature type="compositionally biased region" description="Basic residues" evidence="1">
    <location>
        <begin position="325"/>
        <end position="334"/>
    </location>
</feature>
<dbReference type="PANTHER" id="PTHR36223:SF1">
    <property type="entry name" value="TRANSCRIPTION ELONGATION FACTOR EAF N-TERMINAL DOMAIN-CONTAINING PROTEIN"/>
    <property type="match status" value="1"/>
</dbReference>
<feature type="compositionally biased region" description="Basic and acidic residues" evidence="1">
    <location>
        <begin position="246"/>
        <end position="286"/>
    </location>
</feature>
<keyword evidence="4" id="KW-1185">Reference proteome</keyword>
<dbReference type="RefSeq" id="XP_018003810.1">
    <property type="nucleotide sequence ID" value="XM_018146914.1"/>
</dbReference>
<gene>
    <name evidence="3" type="ORF">AB675_6610</name>
</gene>
<proteinExistence type="predicted"/>
<evidence type="ECO:0000313" key="4">
    <source>
        <dbReference type="Proteomes" id="UP000038010"/>
    </source>
</evidence>
<name>A0A0N1HEI8_9EURO</name>
<dbReference type="EMBL" id="LFJN01000004">
    <property type="protein sequence ID" value="KPI43847.1"/>
    <property type="molecule type" value="Genomic_DNA"/>
</dbReference>
<dbReference type="Pfam" id="PF25534">
    <property type="entry name" value="DUF7918"/>
    <property type="match status" value="1"/>
</dbReference>
<dbReference type="InterPro" id="IPR057678">
    <property type="entry name" value="DUF7918"/>
</dbReference>
<dbReference type="PANTHER" id="PTHR36223">
    <property type="entry name" value="BETA-LACTAMASE-TYPE TRANSPEPTIDASE FOLD DOMAIN CONTAINING PROTEIN"/>
    <property type="match status" value="1"/>
</dbReference>
<evidence type="ECO:0000259" key="2">
    <source>
        <dbReference type="Pfam" id="PF25534"/>
    </source>
</evidence>
<evidence type="ECO:0000313" key="3">
    <source>
        <dbReference type="EMBL" id="KPI43847.1"/>
    </source>
</evidence>
<protein>
    <recommendedName>
        <fullName evidence="2">DUF7918 domain-containing protein</fullName>
    </recommendedName>
</protein>